<dbReference type="PANTHER" id="PTHR45718">
    <property type="entry name" value="TRANSCRIPTIONAL ACTIVATOR CUBITUS INTERRUPTUS"/>
    <property type="match status" value="1"/>
</dbReference>
<dbReference type="Proteomes" id="UP000529852">
    <property type="component" value="Unassembled WGS sequence"/>
</dbReference>
<dbReference type="GO" id="GO:0008270">
    <property type="term" value="F:zinc ion binding"/>
    <property type="evidence" value="ECO:0007669"/>
    <property type="project" value="UniProtKB-KW"/>
</dbReference>
<keyword evidence="10" id="KW-1185">Reference proteome</keyword>
<evidence type="ECO:0000256" key="5">
    <source>
        <dbReference type="ARBA" id="ARBA00022833"/>
    </source>
</evidence>
<keyword evidence="7" id="KW-0539">Nucleus</keyword>
<evidence type="ECO:0000313" key="9">
    <source>
        <dbReference type="EMBL" id="NWR89303.1"/>
    </source>
</evidence>
<gene>
    <name evidence="9" type="primary">Gli3_1</name>
    <name evidence="9" type="ORF">FURFIG_R08627</name>
</gene>
<evidence type="ECO:0000256" key="8">
    <source>
        <dbReference type="SAM" id="MobiDB-lite"/>
    </source>
</evidence>
<dbReference type="GO" id="GO:0007224">
    <property type="term" value="P:smoothened signaling pathway"/>
    <property type="evidence" value="ECO:0007669"/>
    <property type="project" value="TreeGrafter"/>
</dbReference>
<keyword evidence="2" id="KW-0479">Metal-binding</keyword>
<proteinExistence type="predicted"/>
<dbReference type="EMBL" id="VYZD01000335">
    <property type="protein sequence ID" value="NWR89303.1"/>
    <property type="molecule type" value="Genomic_DNA"/>
</dbReference>
<evidence type="ECO:0000313" key="10">
    <source>
        <dbReference type="Proteomes" id="UP000529852"/>
    </source>
</evidence>
<feature type="non-terminal residue" evidence="9">
    <location>
        <position position="191"/>
    </location>
</feature>
<reference evidence="9 10" key="1">
    <citation type="submission" date="2019-09" db="EMBL/GenBank/DDBJ databases">
        <title>Bird 10,000 Genomes (B10K) Project - Family phase.</title>
        <authorList>
            <person name="Zhang G."/>
        </authorList>
    </citation>
    <scope>NUCLEOTIDE SEQUENCE [LARGE SCALE GENOMIC DNA]</scope>
    <source>
        <strain evidence="9">B10K-DU-003-06</strain>
    </source>
</reference>
<evidence type="ECO:0000256" key="3">
    <source>
        <dbReference type="ARBA" id="ARBA00022737"/>
    </source>
</evidence>
<evidence type="ECO:0000256" key="6">
    <source>
        <dbReference type="ARBA" id="ARBA00023125"/>
    </source>
</evidence>
<evidence type="ECO:0000256" key="2">
    <source>
        <dbReference type="ARBA" id="ARBA00022723"/>
    </source>
</evidence>
<evidence type="ECO:0000256" key="1">
    <source>
        <dbReference type="ARBA" id="ARBA00004123"/>
    </source>
</evidence>
<feature type="non-terminal residue" evidence="9">
    <location>
        <position position="1"/>
    </location>
</feature>
<keyword evidence="3" id="KW-0677">Repeat</keyword>
<sequence length="191" mass="20273">QPSPGGQSTCSSEQSPISNYSNNGIELTLTGGGSVGDLSVIEETPIMDSTISTATTALGLQARRNMTGTKWMEQVKLERLKQVNGVLPRLNPVPPSKAPTLPPLIGNGGSMTILPNRNELSSTDITVLNMLNRRDSNTSTISSAYLSSRRSSGISPCFSSRSEASQCDDLPSLLSLTPAQQYRLKAKYAAA</sequence>
<dbReference type="GO" id="GO:0000978">
    <property type="term" value="F:RNA polymerase II cis-regulatory region sequence-specific DNA binding"/>
    <property type="evidence" value="ECO:0007669"/>
    <property type="project" value="TreeGrafter"/>
</dbReference>
<dbReference type="GO" id="GO:0005634">
    <property type="term" value="C:nucleus"/>
    <property type="evidence" value="ECO:0007669"/>
    <property type="project" value="UniProtKB-SubCell"/>
</dbReference>
<feature type="region of interest" description="Disordered" evidence="8">
    <location>
        <begin position="1"/>
        <end position="23"/>
    </location>
</feature>
<keyword evidence="6" id="KW-0238">DNA-binding</keyword>
<dbReference type="AlphaFoldDB" id="A0A7K5AZR8"/>
<evidence type="ECO:0000256" key="4">
    <source>
        <dbReference type="ARBA" id="ARBA00022771"/>
    </source>
</evidence>
<evidence type="ECO:0000256" key="7">
    <source>
        <dbReference type="ARBA" id="ARBA00023242"/>
    </source>
</evidence>
<keyword evidence="5" id="KW-0862">Zinc</keyword>
<protein>
    <submittedName>
        <fullName evidence="9">GLI3 protein</fullName>
    </submittedName>
</protein>
<name>A0A7K5AZR8_9FURN</name>
<organism evidence="9 10">
    <name type="scientific">Furnarius figulus</name>
    <dbReference type="NCBI Taxonomy" id="463165"/>
    <lineage>
        <taxon>Eukaryota</taxon>
        <taxon>Metazoa</taxon>
        <taxon>Chordata</taxon>
        <taxon>Craniata</taxon>
        <taxon>Vertebrata</taxon>
        <taxon>Euteleostomi</taxon>
        <taxon>Archelosauria</taxon>
        <taxon>Archosauria</taxon>
        <taxon>Dinosauria</taxon>
        <taxon>Saurischia</taxon>
        <taxon>Theropoda</taxon>
        <taxon>Coelurosauria</taxon>
        <taxon>Aves</taxon>
        <taxon>Neognathae</taxon>
        <taxon>Neoaves</taxon>
        <taxon>Telluraves</taxon>
        <taxon>Australaves</taxon>
        <taxon>Passeriformes</taxon>
        <taxon>Furnariidae</taxon>
        <taxon>Furnarius</taxon>
    </lineage>
</organism>
<comment type="subcellular location">
    <subcellularLocation>
        <location evidence="1">Nucleus</location>
    </subcellularLocation>
</comment>
<dbReference type="InterPro" id="IPR043359">
    <property type="entry name" value="GLI-like"/>
</dbReference>
<accession>A0A7K5AZR8</accession>
<dbReference type="PANTHER" id="PTHR45718:SF5">
    <property type="entry name" value="TRANSCRIPTIONAL ACTIVATOR GLI3"/>
    <property type="match status" value="1"/>
</dbReference>
<comment type="caution">
    <text evidence="9">The sequence shown here is derived from an EMBL/GenBank/DDBJ whole genome shotgun (WGS) entry which is preliminary data.</text>
</comment>
<keyword evidence="4" id="KW-0863">Zinc-finger</keyword>
<dbReference type="GO" id="GO:0000981">
    <property type="term" value="F:DNA-binding transcription factor activity, RNA polymerase II-specific"/>
    <property type="evidence" value="ECO:0007669"/>
    <property type="project" value="TreeGrafter"/>
</dbReference>